<feature type="transmembrane region" description="Helical" evidence="5">
    <location>
        <begin position="140"/>
        <end position="163"/>
    </location>
</feature>
<dbReference type="AlphaFoldDB" id="A0A1I6WEW4"/>
<feature type="transmembrane region" description="Helical" evidence="5">
    <location>
        <begin position="82"/>
        <end position="100"/>
    </location>
</feature>
<dbReference type="STRING" id="311180.SAMN04488050_11958"/>
<dbReference type="EMBL" id="FOZW01000019">
    <property type="protein sequence ID" value="SFT24539.1"/>
    <property type="molecule type" value="Genomic_DNA"/>
</dbReference>
<feature type="transmembrane region" description="Helical" evidence="5">
    <location>
        <begin position="200"/>
        <end position="218"/>
    </location>
</feature>
<keyword evidence="8" id="KW-1185">Reference proteome</keyword>
<proteinExistence type="predicted"/>
<dbReference type="GO" id="GO:0016020">
    <property type="term" value="C:membrane"/>
    <property type="evidence" value="ECO:0007669"/>
    <property type="project" value="UniProtKB-SubCell"/>
</dbReference>
<comment type="subcellular location">
    <subcellularLocation>
        <location evidence="1">Membrane</location>
        <topology evidence="1">Multi-pass membrane protein</topology>
    </subcellularLocation>
</comment>
<feature type="transmembrane region" description="Helical" evidence="5">
    <location>
        <begin position="330"/>
        <end position="348"/>
    </location>
</feature>
<sequence length="459" mass="46436">MSPRAASGTLAPKLPLVLVALATLLALVVFTAPLTTLDAMTSALDLGAAEQAWVMSGMPLGAACGLLTAGAFGDTLGRRRTFVAGLWINVVSSIGAALAGSAQMLIVMRIVQGLGSAGIMACGLGLLGQIYQGEARKQAAAIWAAALGAGVATGPILSSAFLSVSGWNAIHWIIALISAPLALASVQLPESPRTGLRVDLPGALALMVGMAALMSALVEVRVGSSLLVIGLIALAGVLLVLFVRLERRSPNPILELRLFRCPAFVGATLAAFASGAGVLALMSMVPTVLVRGLGLSPLAAAVTILAWSGVTVLAALGARFLPAALSSRARVIWSILGCAVGQALRFVAGADSTWAVLLPGLFVAGVANGILNASLGHEAVQTVPQERTAMGSAANNTARYLGSALGISLISVLIAGAQGESFFEGWHRAVVATSVISLLGVLAMLLLTRRDSGGRALPA</sequence>
<dbReference type="RefSeq" id="WP_092430574.1">
    <property type="nucleotide sequence ID" value="NZ_FNCL01000020.1"/>
</dbReference>
<dbReference type="Proteomes" id="UP000199392">
    <property type="component" value="Unassembled WGS sequence"/>
</dbReference>
<feature type="transmembrane region" description="Helical" evidence="5">
    <location>
        <begin position="297"/>
        <end position="318"/>
    </location>
</feature>
<feature type="domain" description="Major facilitator superfamily (MFS) profile" evidence="6">
    <location>
        <begin position="15"/>
        <end position="452"/>
    </location>
</feature>
<dbReference type="CDD" id="cd17321">
    <property type="entry name" value="MFS_MMR_MDR_like"/>
    <property type="match status" value="1"/>
</dbReference>
<gene>
    <name evidence="7" type="ORF">SAMN04488050_11958</name>
</gene>
<accession>A0A1I6WEW4</accession>
<protein>
    <submittedName>
        <fullName evidence="7">Major Facilitator Superfamily protein</fullName>
    </submittedName>
</protein>
<evidence type="ECO:0000256" key="4">
    <source>
        <dbReference type="ARBA" id="ARBA00023136"/>
    </source>
</evidence>
<feature type="transmembrane region" description="Helical" evidence="5">
    <location>
        <begin position="264"/>
        <end position="285"/>
    </location>
</feature>
<feature type="transmembrane region" description="Helical" evidence="5">
    <location>
        <begin position="169"/>
        <end position="188"/>
    </location>
</feature>
<reference evidence="8" key="1">
    <citation type="submission" date="2016-10" db="EMBL/GenBank/DDBJ databases">
        <authorList>
            <person name="Varghese N."/>
            <person name="Submissions S."/>
        </authorList>
    </citation>
    <scope>NUCLEOTIDE SEQUENCE [LARGE SCALE GENOMIC DNA]</scope>
    <source>
        <strain evidence="8">DSM 26894</strain>
    </source>
</reference>
<dbReference type="SUPFAM" id="SSF103473">
    <property type="entry name" value="MFS general substrate transporter"/>
    <property type="match status" value="1"/>
</dbReference>
<keyword evidence="2 5" id="KW-0812">Transmembrane</keyword>
<feature type="transmembrane region" description="Helical" evidence="5">
    <location>
        <begin position="397"/>
        <end position="417"/>
    </location>
</feature>
<evidence type="ECO:0000256" key="3">
    <source>
        <dbReference type="ARBA" id="ARBA00022989"/>
    </source>
</evidence>
<dbReference type="PANTHER" id="PTHR42718:SF49">
    <property type="entry name" value="EXPORT PROTEIN"/>
    <property type="match status" value="1"/>
</dbReference>
<dbReference type="InterPro" id="IPR036259">
    <property type="entry name" value="MFS_trans_sf"/>
</dbReference>
<dbReference type="Pfam" id="PF07690">
    <property type="entry name" value="MFS_1"/>
    <property type="match status" value="1"/>
</dbReference>
<feature type="transmembrane region" description="Helical" evidence="5">
    <location>
        <begin position="55"/>
        <end position="73"/>
    </location>
</feature>
<feature type="transmembrane region" description="Helical" evidence="5">
    <location>
        <begin position="354"/>
        <end position="376"/>
    </location>
</feature>
<dbReference type="InterPro" id="IPR011701">
    <property type="entry name" value="MFS"/>
</dbReference>
<dbReference type="Gene3D" id="1.20.1250.20">
    <property type="entry name" value="MFS general substrate transporter like domains"/>
    <property type="match status" value="1"/>
</dbReference>
<keyword evidence="3 5" id="KW-1133">Transmembrane helix</keyword>
<feature type="transmembrane region" description="Helical" evidence="5">
    <location>
        <begin position="224"/>
        <end position="243"/>
    </location>
</feature>
<evidence type="ECO:0000259" key="6">
    <source>
        <dbReference type="PROSITE" id="PS50850"/>
    </source>
</evidence>
<evidence type="ECO:0000256" key="2">
    <source>
        <dbReference type="ARBA" id="ARBA00022692"/>
    </source>
</evidence>
<dbReference type="GO" id="GO:0022857">
    <property type="term" value="F:transmembrane transporter activity"/>
    <property type="evidence" value="ECO:0007669"/>
    <property type="project" value="InterPro"/>
</dbReference>
<dbReference type="InterPro" id="IPR020846">
    <property type="entry name" value="MFS_dom"/>
</dbReference>
<dbReference type="PROSITE" id="PS50850">
    <property type="entry name" value="MFS"/>
    <property type="match status" value="1"/>
</dbReference>
<feature type="transmembrane region" description="Helical" evidence="5">
    <location>
        <begin position="429"/>
        <end position="447"/>
    </location>
</feature>
<evidence type="ECO:0000313" key="8">
    <source>
        <dbReference type="Proteomes" id="UP000199392"/>
    </source>
</evidence>
<feature type="transmembrane region" description="Helical" evidence="5">
    <location>
        <begin position="106"/>
        <end position="128"/>
    </location>
</feature>
<name>A0A1I6WEW4_9RHOB</name>
<dbReference type="PANTHER" id="PTHR42718">
    <property type="entry name" value="MAJOR FACILITATOR SUPERFAMILY MULTIDRUG TRANSPORTER MFSC"/>
    <property type="match status" value="1"/>
</dbReference>
<evidence type="ECO:0000256" key="5">
    <source>
        <dbReference type="SAM" id="Phobius"/>
    </source>
</evidence>
<evidence type="ECO:0000256" key="1">
    <source>
        <dbReference type="ARBA" id="ARBA00004141"/>
    </source>
</evidence>
<organism evidence="7 8">
    <name type="scientific">Alloyangia pacifica</name>
    <dbReference type="NCBI Taxonomy" id="311180"/>
    <lineage>
        <taxon>Bacteria</taxon>
        <taxon>Pseudomonadati</taxon>
        <taxon>Pseudomonadota</taxon>
        <taxon>Alphaproteobacteria</taxon>
        <taxon>Rhodobacterales</taxon>
        <taxon>Roseobacteraceae</taxon>
        <taxon>Alloyangia</taxon>
    </lineage>
</organism>
<dbReference type="Gene3D" id="1.20.1720.10">
    <property type="entry name" value="Multidrug resistance protein D"/>
    <property type="match status" value="1"/>
</dbReference>
<keyword evidence="4 5" id="KW-0472">Membrane</keyword>
<dbReference type="OrthoDB" id="9812221at2"/>
<evidence type="ECO:0000313" key="7">
    <source>
        <dbReference type="EMBL" id="SFT24539.1"/>
    </source>
</evidence>